<evidence type="ECO:0000256" key="4">
    <source>
        <dbReference type="ARBA" id="ARBA00022741"/>
    </source>
</evidence>
<keyword evidence="3" id="KW-0808">Transferase</keyword>
<keyword evidence="8" id="KW-1133">Transmembrane helix</keyword>
<dbReference type="PROSITE" id="PS00108">
    <property type="entry name" value="PROTEIN_KINASE_ST"/>
    <property type="match status" value="1"/>
</dbReference>
<evidence type="ECO:0000256" key="5">
    <source>
        <dbReference type="ARBA" id="ARBA00022777"/>
    </source>
</evidence>
<dbReference type="SMART" id="SM00220">
    <property type="entry name" value="S_TKc"/>
    <property type="match status" value="1"/>
</dbReference>
<feature type="region of interest" description="Disordered" evidence="7">
    <location>
        <begin position="280"/>
        <end position="346"/>
    </location>
</feature>
<feature type="transmembrane region" description="Helical" evidence="8">
    <location>
        <begin position="453"/>
        <end position="474"/>
    </location>
</feature>
<name>A0A401Z7T9_9CHLR</name>
<dbReference type="SUPFAM" id="SSF56112">
    <property type="entry name" value="Protein kinase-like (PK-like)"/>
    <property type="match status" value="1"/>
</dbReference>
<dbReference type="InterPro" id="IPR011009">
    <property type="entry name" value="Kinase-like_dom_sf"/>
</dbReference>
<evidence type="ECO:0000313" key="11">
    <source>
        <dbReference type="Proteomes" id="UP000287224"/>
    </source>
</evidence>
<dbReference type="InterPro" id="IPR008271">
    <property type="entry name" value="Ser/Thr_kinase_AS"/>
</dbReference>
<dbReference type="EC" id="2.7.11.1" evidence="1"/>
<dbReference type="FunFam" id="1.10.510.10:FF:000021">
    <property type="entry name" value="Serine/threonine protein kinase"/>
    <property type="match status" value="1"/>
</dbReference>
<keyword evidence="8" id="KW-0812">Transmembrane</keyword>
<evidence type="ECO:0000256" key="6">
    <source>
        <dbReference type="ARBA" id="ARBA00022840"/>
    </source>
</evidence>
<proteinExistence type="predicted"/>
<feature type="compositionally biased region" description="Low complexity" evidence="7">
    <location>
        <begin position="411"/>
        <end position="423"/>
    </location>
</feature>
<sequence>MAVKVLLPGLLLEQRSRNEFLARFRREADAVAALDHVNIMPVYEYGEQGDLAYLVMPYVTGGTLREVLEKRGILSLEEVVPIIEQAAAALDSAHAQGIVHRDLKPGNILLHADGRILLADFGLAKMLKDVTDQENTNGHLTSIGTIVGTPEYLSPEQGTGNSIDYRTDVYSLGVVLYQMLAGRVPFTGTSPVAVAIKHTLEQAPPITRFNPQVPKNVEAVVMKAMAKSPADRFNSAGVFAQALRQAVAEALGDRFPSVAPPSLGEHITPVLLPPLKMENESETPFEPVTSDDEKLAQAVGQPDQKEEATPASMSTMQVEHASGDRSDEQDETRQAEVTPLLSEHTQNRLQAMPTVITEMDATIADHALPETLAVPLAHAPVHSGTPTVDPPEAHYYREAETVGKPTPSPLPAASSQPPQVQSAHELRQPQIQVYPERLSHARRRQPGVLMPRYLALAGAVLAVVLVIATASIIFSNQHSGSPHSQPADITQASSPGTGTAVNIGKTDPSKSATPSPTTTVHAKYPLPDPKVSGMGSLIYGTNYPGTCDPQGAKWQDTSIQAVCGPDDLRLSSPSSTAAGTFLTQLPNGQTLPDSYYIQAQVKLNTPGSQFGFYYRYKPDGGYYTVMFNSTSWTTTYTDKNGNPSQLASIGLHGTQLDSDTATIDILVQGNNFIYYVNGVQQGTASGNFGDSNTGGSIGLTVASGSDVSFKNVAIYTA</sequence>
<dbReference type="EMBL" id="BIFQ01000001">
    <property type="protein sequence ID" value="GCE02905.1"/>
    <property type="molecule type" value="Genomic_DNA"/>
</dbReference>
<keyword evidence="2" id="KW-0723">Serine/threonine-protein kinase</keyword>
<feature type="region of interest" description="Disordered" evidence="7">
    <location>
        <begin position="477"/>
        <end position="527"/>
    </location>
</feature>
<organism evidence="10 11">
    <name type="scientific">Dictyobacter aurantiacus</name>
    <dbReference type="NCBI Taxonomy" id="1936993"/>
    <lineage>
        <taxon>Bacteria</taxon>
        <taxon>Bacillati</taxon>
        <taxon>Chloroflexota</taxon>
        <taxon>Ktedonobacteria</taxon>
        <taxon>Ktedonobacterales</taxon>
        <taxon>Dictyobacteraceae</taxon>
        <taxon>Dictyobacter</taxon>
    </lineage>
</organism>
<dbReference type="Pfam" id="PF00069">
    <property type="entry name" value="Pkinase"/>
    <property type="match status" value="1"/>
</dbReference>
<evidence type="ECO:0000313" key="10">
    <source>
        <dbReference type="EMBL" id="GCE02905.1"/>
    </source>
</evidence>
<evidence type="ECO:0000256" key="1">
    <source>
        <dbReference type="ARBA" id="ARBA00012513"/>
    </source>
</evidence>
<evidence type="ECO:0000259" key="9">
    <source>
        <dbReference type="PROSITE" id="PS50011"/>
    </source>
</evidence>
<evidence type="ECO:0000256" key="8">
    <source>
        <dbReference type="SAM" id="Phobius"/>
    </source>
</evidence>
<dbReference type="PANTHER" id="PTHR43289">
    <property type="entry name" value="MITOGEN-ACTIVATED PROTEIN KINASE KINASE KINASE 20-RELATED"/>
    <property type="match status" value="1"/>
</dbReference>
<dbReference type="PROSITE" id="PS50011">
    <property type="entry name" value="PROTEIN_KINASE_DOM"/>
    <property type="match status" value="1"/>
</dbReference>
<dbReference type="Proteomes" id="UP000287224">
    <property type="component" value="Unassembled WGS sequence"/>
</dbReference>
<keyword evidence="4" id="KW-0547">Nucleotide-binding</keyword>
<evidence type="ECO:0000256" key="3">
    <source>
        <dbReference type="ARBA" id="ARBA00022679"/>
    </source>
</evidence>
<feature type="compositionally biased region" description="Basic and acidic residues" evidence="7">
    <location>
        <begin position="321"/>
        <end position="334"/>
    </location>
</feature>
<feature type="domain" description="Protein kinase" evidence="9">
    <location>
        <begin position="1"/>
        <end position="244"/>
    </location>
</feature>
<feature type="compositionally biased region" description="Low complexity" evidence="7">
    <location>
        <begin position="509"/>
        <end position="519"/>
    </location>
</feature>
<comment type="caution">
    <text evidence="10">The sequence shown here is derived from an EMBL/GenBank/DDBJ whole genome shotgun (WGS) entry which is preliminary data.</text>
</comment>
<reference evidence="11" key="1">
    <citation type="submission" date="2018-12" db="EMBL/GenBank/DDBJ databases">
        <title>Tengunoibacter tsumagoiensis gen. nov., sp. nov., Dictyobacter kobayashii sp. nov., D. alpinus sp. nov., and D. joshuensis sp. nov. and description of Dictyobacteraceae fam. nov. within the order Ktedonobacterales isolated from Tengu-no-mugimeshi.</title>
        <authorList>
            <person name="Wang C.M."/>
            <person name="Zheng Y."/>
            <person name="Sakai Y."/>
            <person name="Toyoda A."/>
            <person name="Minakuchi Y."/>
            <person name="Abe K."/>
            <person name="Yokota A."/>
            <person name="Yabe S."/>
        </authorList>
    </citation>
    <scope>NUCLEOTIDE SEQUENCE [LARGE SCALE GENOMIC DNA]</scope>
    <source>
        <strain evidence="11">S-27</strain>
    </source>
</reference>
<gene>
    <name evidence="10" type="ORF">KDAU_02340</name>
</gene>
<evidence type="ECO:0000256" key="2">
    <source>
        <dbReference type="ARBA" id="ARBA00022527"/>
    </source>
</evidence>
<dbReference type="AlphaFoldDB" id="A0A401Z7T9"/>
<protein>
    <recommendedName>
        <fullName evidence="1">non-specific serine/threonine protein kinase</fullName>
        <ecNumber evidence="1">2.7.11.1</ecNumber>
    </recommendedName>
</protein>
<dbReference type="GO" id="GO:0004674">
    <property type="term" value="F:protein serine/threonine kinase activity"/>
    <property type="evidence" value="ECO:0007669"/>
    <property type="project" value="UniProtKB-KW"/>
</dbReference>
<keyword evidence="5" id="KW-0418">Kinase</keyword>
<dbReference type="InterPro" id="IPR000719">
    <property type="entry name" value="Prot_kinase_dom"/>
</dbReference>
<keyword evidence="6" id="KW-0067">ATP-binding</keyword>
<feature type="compositionally biased region" description="Polar residues" evidence="7">
    <location>
        <begin position="477"/>
        <end position="500"/>
    </location>
</feature>
<keyword evidence="8" id="KW-0472">Membrane</keyword>
<accession>A0A401Z7T9</accession>
<dbReference type="CDD" id="cd14014">
    <property type="entry name" value="STKc_PknB_like"/>
    <property type="match status" value="1"/>
</dbReference>
<dbReference type="Gene3D" id="2.60.120.560">
    <property type="entry name" value="Exo-inulinase, domain 1"/>
    <property type="match status" value="1"/>
</dbReference>
<keyword evidence="11" id="KW-1185">Reference proteome</keyword>
<feature type="region of interest" description="Disordered" evidence="7">
    <location>
        <begin position="400"/>
        <end position="426"/>
    </location>
</feature>
<evidence type="ECO:0000256" key="7">
    <source>
        <dbReference type="SAM" id="MobiDB-lite"/>
    </source>
</evidence>
<dbReference type="PANTHER" id="PTHR43289:SF6">
    <property type="entry name" value="SERINE_THREONINE-PROTEIN KINASE NEKL-3"/>
    <property type="match status" value="1"/>
</dbReference>
<dbReference type="Gene3D" id="1.10.510.10">
    <property type="entry name" value="Transferase(Phosphotransferase) domain 1"/>
    <property type="match status" value="1"/>
</dbReference>
<dbReference type="GO" id="GO:0005524">
    <property type="term" value="F:ATP binding"/>
    <property type="evidence" value="ECO:0007669"/>
    <property type="project" value="UniProtKB-KW"/>
</dbReference>
<dbReference type="Gene3D" id="3.30.200.20">
    <property type="entry name" value="Phosphorylase Kinase, domain 1"/>
    <property type="match status" value="1"/>
</dbReference>